<proteinExistence type="predicted"/>
<dbReference type="EMBL" id="CM042881">
    <property type="protein sequence ID" value="KAI4387240.1"/>
    <property type="molecule type" value="Genomic_DNA"/>
</dbReference>
<keyword evidence="2" id="KW-1185">Reference proteome</keyword>
<comment type="caution">
    <text evidence="1">The sequence shown here is derived from an EMBL/GenBank/DDBJ whole genome shotgun (WGS) entry which is preliminary data.</text>
</comment>
<evidence type="ECO:0000313" key="2">
    <source>
        <dbReference type="Proteomes" id="UP001057402"/>
    </source>
</evidence>
<sequence length="67" mass="7369">METPVSLDAEDKRIEKVKVLPSISPPRLDDVVIGRLKCYREGNMSYGGFADGPTISSSIVSFRGILR</sequence>
<gene>
    <name evidence="1" type="ORF">MLD38_005085</name>
</gene>
<reference evidence="2" key="1">
    <citation type="journal article" date="2023" name="Front. Plant Sci.">
        <title>Chromosomal-level genome assembly of Melastoma candidum provides insights into trichome evolution.</title>
        <authorList>
            <person name="Zhong Y."/>
            <person name="Wu W."/>
            <person name="Sun C."/>
            <person name="Zou P."/>
            <person name="Liu Y."/>
            <person name="Dai S."/>
            <person name="Zhou R."/>
        </authorList>
    </citation>
    <scope>NUCLEOTIDE SEQUENCE [LARGE SCALE GENOMIC DNA]</scope>
</reference>
<evidence type="ECO:0000313" key="1">
    <source>
        <dbReference type="EMBL" id="KAI4387240.1"/>
    </source>
</evidence>
<organism evidence="1 2">
    <name type="scientific">Melastoma candidum</name>
    <dbReference type="NCBI Taxonomy" id="119954"/>
    <lineage>
        <taxon>Eukaryota</taxon>
        <taxon>Viridiplantae</taxon>
        <taxon>Streptophyta</taxon>
        <taxon>Embryophyta</taxon>
        <taxon>Tracheophyta</taxon>
        <taxon>Spermatophyta</taxon>
        <taxon>Magnoliopsida</taxon>
        <taxon>eudicotyledons</taxon>
        <taxon>Gunneridae</taxon>
        <taxon>Pentapetalae</taxon>
        <taxon>rosids</taxon>
        <taxon>malvids</taxon>
        <taxon>Myrtales</taxon>
        <taxon>Melastomataceae</taxon>
        <taxon>Melastomatoideae</taxon>
        <taxon>Melastomateae</taxon>
        <taxon>Melastoma</taxon>
    </lineage>
</organism>
<dbReference type="Proteomes" id="UP001057402">
    <property type="component" value="Chromosome 2"/>
</dbReference>
<name>A0ACB9S795_9MYRT</name>
<accession>A0ACB9S795</accession>
<protein>
    <submittedName>
        <fullName evidence="1">Uncharacterized protein</fullName>
    </submittedName>
</protein>